<feature type="site" description="Interaction with phosphoserine on interacting protein" evidence="2">
    <location>
        <position position="61"/>
    </location>
</feature>
<feature type="site" description="Interaction with phosphoserine on interacting protein" evidence="2">
    <location>
        <position position="134"/>
    </location>
</feature>
<gene>
    <name evidence="5" type="primary">GRF10</name>
    <name evidence="5" type="ORF">TRFO_26522</name>
</gene>
<evidence type="ECO:0000313" key="6">
    <source>
        <dbReference type="Proteomes" id="UP000179807"/>
    </source>
</evidence>
<protein>
    <submittedName>
        <fullName evidence="5">14-3-3-like protein GF14 epsilon</fullName>
    </submittedName>
</protein>
<evidence type="ECO:0000259" key="4">
    <source>
        <dbReference type="SMART" id="SM00101"/>
    </source>
</evidence>
<proteinExistence type="inferred from homology"/>
<dbReference type="CDD" id="cd08774">
    <property type="entry name" value="14-3-3"/>
    <property type="match status" value="1"/>
</dbReference>
<comment type="similarity">
    <text evidence="1">Belongs to the 14-3-3 family.</text>
</comment>
<dbReference type="PIRSF" id="PIRSF000868">
    <property type="entry name" value="14-3-3"/>
    <property type="match status" value="1"/>
</dbReference>
<dbReference type="AlphaFoldDB" id="A0A1J4K470"/>
<evidence type="ECO:0000256" key="2">
    <source>
        <dbReference type="PIRSR" id="PIRSR000868-1"/>
    </source>
</evidence>
<feature type="domain" description="14-3-3" evidence="4">
    <location>
        <begin position="9"/>
        <end position="248"/>
    </location>
</feature>
<dbReference type="SUPFAM" id="SSF48445">
    <property type="entry name" value="14-3-3 protein"/>
    <property type="match status" value="1"/>
</dbReference>
<accession>A0A1J4K470</accession>
<sequence length="258" mass="29731">MIQNAPSDDDVFFLANILHEISRPKDGLELLYKFAEKKPSFNSSERSSFGIIFKASVDSIRKSLRILADHYADEEENNHSEYCDRIKEVQAKSFDDLEKLCNETLDAIINFLLPNAENIQSEVFFLKLKGDIYRYISEFATGEEREKSLLNAETAYSSAIPKATDHLIEADPVRLGLLLNYAVFKYEHKRDCEDAKELLRNAIENVGNDFSDLTQEAVDETKSIIEVMQSNLNNWSEYPDEDEDEDEEDHEHESNENE</sequence>
<feature type="region of interest" description="Disordered" evidence="3">
    <location>
        <begin position="230"/>
        <end position="258"/>
    </location>
</feature>
<organism evidence="5 6">
    <name type="scientific">Tritrichomonas foetus</name>
    <dbReference type="NCBI Taxonomy" id="1144522"/>
    <lineage>
        <taxon>Eukaryota</taxon>
        <taxon>Metamonada</taxon>
        <taxon>Parabasalia</taxon>
        <taxon>Tritrichomonadida</taxon>
        <taxon>Tritrichomonadidae</taxon>
        <taxon>Tritrichomonas</taxon>
    </lineage>
</organism>
<dbReference type="OrthoDB" id="10265328at2759"/>
<dbReference type="PRINTS" id="PR00305">
    <property type="entry name" value="1433ZETA"/>
</dbReference>
<dbReference type="InterPro" id="IPR023410">
    <property type="entry name" value="14-3-3_domain"/>
</dbReference>
<dbReference type="EMBL" id="MLAK01000750">
    <property type="protein sequence ID" value="OHT05640.1"/>
    <property type="molecule type" value="Genomic_DNA"/>
</dbReference>
<comment type="caution">
    <text evidence="5">The sequence shown here is derived from an EMBL/GenBank/DDBJ whole genome shotgun (WGS) entry which is preliminary data.</text>
</comment>
<evidence type="ECO:0000256" key="1">
    <source>
        <dbReference type="ARBA" id="ARBA00006141"/>
    </source>
</evidence>
<dbReference type="Gene3D" id="1.20.190.20">
    <property type="entry name" value="14-3-3 domain"/>
    <property type="match status" value="1"/>
</dbReference>
<reference evidence="5" key="1">
    <citation type="submission" date="2016-10" db="EMBL/GenBank/DDBJ databases">
        <authorList>
            <person name="Benchimol M."/>
            <person name="Almeida L.G."/>
            <person name="Vasconcelos A.T."/>
            <person name="Perreira-Neves A."/>
            <person name="Rosa I.A."/>
            <person name="Tasca T."/>
            <person name="Bogo M.R."/>
            <person name="de Souza W."/>
        </authorList>
    </citation>
    <scope>NUCLEOTIDE SEQUENCE [LARGE SCALE GENOMIC DNA]</scope>
    <source>
        <strain evidence="5">K</strain>
    </source>
</reference>
<dbReference type="GeneID" id="94839699"/>
<name>A0A1J4K470_9EUKA</name>
<dbReference type="PANTHER" id="PTHR18860">
    <property type="entry name" value="14-3-3 PROTEIN"/>
    <property type="match status" value="1"/>
</dbReference>
<dbReference type="Proteomes" id="UP000179807">
    <property type="component" value="Unassembled WGS sequence"/>
</dbReference>
<dbReference type="Pfam" id="PF00244">
    <property type="entry name" value="14-3-3"/>
    <property type="match status" value="1"/>
</dbReference>
<dbReference type="SMART" id="SM00101">
    <property type="entry name" value="14_3_3"/>
    <property type="match status" value="1"/>
</dbReference>
<evidence type="ECO:0000313" key="5">
    <source>
        <dbReference type="EMBL" id="OHT05640.1"/>
    </source>
</evidence>
<evidence type="ECO:0000256" key="3">
    <source>
        <dbReference type="SAM" id="MobiDB-lite"/>
    </source>
</evidence>
<dbReference type="InterPro" id="IPR036815">
    <property type="entry name" value="14-3-3_dom_sf"/>
</dbReference>
<keyword evidence="6" id="KW-1185">Reference proteome</keyword>
<dbReference type="RefSeq" id="XP_068358776.1">
    <property type="nucleotide sequence ID" value="XM_068504995.1"/>
</dbReference>
<dbReference type="VEuPathDB" id="TrichDB:TRFO_26522"/>
<dbReference type="InterPro" id="IPR000308">
    <property type="entry name" value="14-3-3"/>
</dbReference>
<feature type="compositionally biased region" description="Acidic residues" evidence="3">
    <location>
        <begin position="238"/>
        <end position="250"/>
    </location>
</feature>